<evidence type="ECO:0000256" key="2">
    <source>
        <dbReference type="ARBA" id="ARBA00022490"/>
    </source>
</evidence>
<accession>A0A1J4K571</accession>
<evidence type="ECO:0000256" key="4">
    <source>
        <dbReference type="ARBA" id="ARBA00022801"/>
    </source>
</evidence>
<comment type="caution">
    <text evidence="7">The sequence shown here is derived from an EMBL/GenBank/DDBJ whole genome shotgun (WGS) entry which is preliminary data.</text>
</comment>
<reference evidence="7" key="1">
    <citation type="submission" date="2016-10" db="EMBL/GenBank/DDBJ databases">
        <authorList>
            <person name="Benchimol M."/>
            <person name="Almeida L.G."/>
            <person name="Vasconcelos A.T."/>
            <person name="Perreira-Neves A."/>
            <person name="Rosa I.A."/>
            <person name="Tasca T."/>
            <person name="Bogo M.R."/>
            <person name="de Souza W."/>
        </authorList>
    </citation>
    <scope>NUCLEOTIDE SEQUENCE [LARGE SCALE GENOMIC DNA]</scope>
    <source>
        <strain evidence="7">K</strain>
    </source>
</reference>
<dbReference type="GeneID" id="94840321"/>
<gene>
    <name evidence="7" type="ORF">TRFO_27541</name>
</gene>
<dbReference type="PANTHER" id="PTHR23402">
    <property type="entry name" value="PROTEASE FAMILY C15 PYROGLUTAMYL-PEPTIDASE I-RELATED"/>
    <property type="match status" value="1"/>
</dbReference>
<feature type="transmembrane region" description="Helical" evidence="6">
    <location>
        <begin position="15"/>
        <end position="34"/>
    </location>
</feature>
<proteinExistence type="inferred from homology"/>
<evidence type="ECO:0000313" key="7">
    <source>
        <dbReference type="EMBL" id="OHT04868.1"/>
    </source>
</evidence>
<sequence>MVSVFIETNFFDNQLLLFPYLYGLLFITMGHINIEKITVDNLHMIFLNSNLVDDIKILMKFIITGFGPFGSIIENPSREIALSASQELNRQGTEATFLDWRVAMSEPDNFYRDLEPSDTFVVHIGVYSGIKKMHMEVQGINNADFGIPDDDGKQPQNEPIDENYPHNYELMNVLPIKDWVQVLPQYYEISYSAGTYVCNYTYFRALTNVGRKTRGTIFIHVAEFKDFNKEFQVAGVVKLVHMIESHFR</sequence>
<organism evidence="7 8">
    <name type="scientific">Tritrichomonas foetus</name>
    <dbReference type="NCBI Taxonomy" id="1144522"/>
    <lineage>
        <taxon>Eukaryota</taxon>
        <taxon>Metamonada</taxon>
        <taxon>Parabasalia</taxon>
        <taxon>Tritrichomonadida</taxon>
        <taxon>Tritrichomonadidae</taxon>
        <taxon>Tritrichomonas</taxon>
    </lineage>
</organism>
<dbReference type="RefSeq" id="XP_068358004.1">
    <property type="nucleotide sequence ID" value="XM_068505617.1"/>
</dbReference>
<keyword evidence="3" id="KW-0645">Protease</keyword>
<dbReference type="InterPro" id="IPR000816">
    <property type="entry name" value="Peptidase_C15"/>
</dbReference>
<evidence type="ECO:0000256" key="1">
    <source>
        <dbReference type="ARBA" id="ARBA00006641"/>
    </source>
</evidence>
<dbReference type="Gene3D" id="3.40.630.20">
    <property type="entry name" value="Peptidase C15, pyroglutamyl peptidase I-like"/>
    <property type="match status" value="1"/>
</dbReference>
<keyword evidence="6" id="KW-0812">Transmembrane</keyword>
<dbReference type="Proteomes" id="UP000179807">
    <property type="component" value="Unassembled WGS sequence"/>
</dbReference>
<keyword evidence="4" id="KW-0378">Hydrolase</keyword>
<dbReference type="SUPFAM" id="SSF53182">
    <property type="entry name" value="Pyrrolidone carboxyl peptidase (pyroglutamate aminopeptidase)"/>
    <property type="match status" value="1"/>
</dbReference>
<evidence type="ECO:0000256" key="6">
    <source>
        <dbReference type="SAM" id="Phobius"/>
    </source>
</evidence>
<dbReference type="InterPro" id="IPR016125">
    <property type="entry name" value="Peptidase_C15-like"/>
</dbReference>
<dbReference type="OrthoDB" id="407146at2759"/>
<keyword evidence="2" id="KW-0963">Cytoplasm</keyword>
<evidence type="ECO:0000256" key="3">
    <source>
        <dbReference type="ARBA" id="ARBA00022670"/>
    </source>
</evidence>
<dbReference type="InterPro" id="IPR036440">
    <property type="entry name" value="Peptidase_C15-like_sf"/>
</dbReference>
<dbReference type="GO" id="GO:0005829">
    <property type="term" value="C:cytosol"/>
    <property type="evidence" value="ECO:0007669"/>
    <property type="project" value="InterPro"/>
</dbReference>
<protein>
    <submittedName>
        <fullName evidence="7">Clan CF, family C15, pyroglutamyl peptidase I-like cysteine peptidase</fullName>
    </submittedName>
</protein>
<name>A0A1J4K571_9EUKA</name>
<keyword evidence="5" id="KW-0788">Thiol protease</keyword>
<dbReference type="PANTHER" id="PTHR23402:SF1">
    <property type="entry name" value="PYROGLUTAMYL-PEPTIDASE I"/>
    <property type="match status" value="1"/>
</dbReference>
<keyword evidence="6" id="KW-0472">Membrane</keyword>
<keyword evidence="6" id="KW-1133">Transmembrane helix</keyword>
<keyword evidence="8" id="KW-1185">Reference proteome</keyword>
<dbReference type="EMBL" id="MLAK01000778">
    <property type="protein sequence ID" value="OHT04868.1"/>
    <property type="molecule type" value="Genomic_DNA"/>
</dbReference>
<dbReference type="AlphaFoldDB" id="A0A1J4K571"/>
<dbReference type="Pfam" id="PF01470">
    <property type="entry name" value="Peptidase_C15"/>
    <property type="match status" value="1"/>
</dbReference>
<dbReference type="PRINTS" id="PR00706">
    <property type="entry name" value="PYROGLUPTASE"/>
</dbReference>
<evidence type="ECO:0000256" key="5">
    <source>
        <dbReference type="ARBA" id="ARBA00022807"/>
    </source>
</evidence>
<comment type="similarity">
    <text evidence="1">Belongs to the peptidase C15 family.</text>
</comment>
<dbReference type="GO" id="GO:0006508">
    <property type="term" value="P:proteolysis"/>
    <property type="evidence" value="ECO:0007669"/>
    <property type="project" value="UniProtKB-KW"/>
</dbReference>
<evidence type="ECO:0000313" key="8">
    <source>
        <dbReference type="Proteomes" id="UP000179807"/>
    </source>
</evidence>
<dbReference type="VEuPathDB" id="TrichDB:TRFO_27541"/>
<dbReference type="GO" id="GO:0016920">
    <property type="term" value="F:pyroglutamyl-peptidase activity"/>
    <property type="evidence" value="ECO:0007669"/>
    <property type="project" value="InterPro"/>
</dbReference>